<dbReference type="InterPro" id="IPR001965">
    <property type="entry name" value="Znf_PHD"/>
</dbReference>
<keyword evidence="4" id="KW-0862">Zinc</keyword>
<name>A0AAF0X2C4_DAUCS</name>
<protein>
    <recommendedName>
        <fullName evidence="6">Zinc finger PHD-type domain-containing protein</fullName>
    </recommendedName>
</protein>
<sequence length="368" mass="41068">MGKPKEEVLLSHHFSHEHPLELTNSVSTKATACFGCNQTIFAGKYYYKCKKCPFYLHQLCHNMPKTVQHPADPDHYLTLQSMISSSPNSKSSIDCKACGENLSGFYYNCDKCGDFYHILCSAVPLSVKTPTHPHVLKLEYEPPYDFQCDSCHRPSYTGWLYRCSLCEFDVHIACAITNKGAQLRSPKAMEHSPLNKEEELMELLTRGLGKGEAEEVERNMPHQDQPSLLGSEQDPYCGSYQFSDACFSIDFAKSLLASEDGSTPQRFSKLGLAQVNETETPGINKILGDHPKHTKQRSSSTHISHPHSRNSSNDSKIRLSSVSIGSRILLHLDSDADKNNGFGFTLAKSASTREYRSTASDNVSNFII</sequence>
<feature type="domain" description="Zinc finger PHD-type" evidence="6">
    <location>
        <begin position="94"/>
        <end position="152"/>
    </location>
</feature>
<feature type="compositionally biased region" description="Polar residues" evidence="5">
    <location>
        <begin position="297"/>
        <end position="317"/>
    </location>
</feature>
<evidence type="ECO:0000256" key="4">
    <source>
        <dbReference type="ARBA" id="ARBA00022833"/>
    </source>
</evidence>
<dbReference type="PANTHER" id="PTHR46288">
    <property type="entry name" value="PHORBOL-ESTER/DAG-TYPE DOMAIN-CONTAINING PROTEIN"/>
    <property type="match status" value="1"/>
</dbReference>
<reference evidence="7" key="1">
    <citation type="journal article" date="2016" name="Nat. Genet.">
        <title>A high-quality carrot genome assembly provides new insights into carotenoid accumulation and asterid genome evolution.</title>
        <authorList>
            <person name="Iorizzo M."/>
            <person name="Ellison S."/>
            <person name="Senalik D."/>
            <person name="Zeng P."/>
            <person name="Satapoomin P."/>
            <person name="Huang J."/>
            <person name="Bowman M."/>
            <person name="Iovene M."/>
            <person name="Sanseverino W."/>
            <person name="Cavagnaro P."/>
            <person name="Yildiz M."/>
            <person name="Macko-Podgorni A."/>
            <person name="Moranska E."/>
            <person name="Grzebelus E."/>
            <person name="Grzebelus D."/>
            <person name="Ashrafi H."/>
            <person name="Zheng Z."/>
            <person name="Cheng S."/>
            <person name="Spooner D."/>
            <person name="Van Deynze A."/>
            <person name="Simon P."/>
        </authorList>
    </citation>
    <scope>NUCLEOTIDE SEQUENCE</scope>
    <source>
        <tissue evidence="7">Leaf</tissue>
    </source>
</reference>
<feature type="region of interest" description="Disordered" evidence="5">
    <location>
        <begin position="280"/>
        <end position="317"/>
    </location>
</feature>
<evidence type="ECO:0000256" key="2">
    <source>
        <dbReference type="ARBA" id="ARBA00022737"/>
    </source>
</evidence>
<evidence type="ECO:0000313" key="7">
    <source>
        <dbReference type="EMBL" id="WOH00103.1"/>
    </source>
</evidence>
<evidence type="ECO:0000256" key="5">
    <source>
        <dbReference type="SAM" id="MobiDB-lite"/>
    </source>
</evidence>
<evidence type="ECO:0000256" key="1">
    <source>
        <dbReference type="ARBA" id="ARBA00022723"/>
    </source>
</evidence>
<dbReference type="InterPro" id="IPR046349">
    <property type="entry name" value="C1-like_sf"/>
</dbReference>
<dbReference type="EMBL" id="CP093347">
    <property type="protein sequence ID" value="WOH00103.1"/>
    <property type="molecule type" value="Genomic_DNA"/>
</dbReference>
<dbReference type="PANTHER" id="PTHR46288:SF17">
    <property type="entry name" value="CYSTEINE_HISTIDINE-RICH C1 DOMAIN PROTEIN"/>
    <property type="match status" value="1"/>
</dbReference>
<evidence type="ECO:0000313" key="8">
    <source>
        <dbReference type="Proteomes" id="UP000077755"/>
    </source>
</evidence>
<organism evidence="7 8">
    <name type="scientific">Daucus carota subsp. sativus</name>
    <name type="common">Carrot</name>
    <dbReference type="NCBI Taxonomy" id="79200"/>
    <lineage>
        <taxon>Eukaryota</taxon>
        <taxon>Viridiplantae</taxon>
        <taxon>Streptophyta</taxon>
        <taxon>Embryophyta</taxon>
        <taxon>Tracheophyta</taxon>
        <taxon>Spermatophyta</taxon>
        <taxon>Magnoliopsida</taxon>
        <taxon>eudicotyledons</taxon>
        <taxon>Gunneridae</taxon>
        <taxon>Pentapetalae</taxon>
        <taxon>asterids</taxon>
        <taxon>campanulids</taxon>
        <taxon>Apiales</taxon>
        <taxon>Apiaceae</taxon>
        <taxon>Apioideae</taxon>
        <taxon>Scandiceae</taxon>
        <taxon>Daucinae</taxon>
        <taxon>Daucus</taxon>
        <taxon>Daucus sect. Daucus</taxon>
    </lineage>
</organism>
<dbReference type="InterPro" id="IPR004146">
    <property type="entry name" value="DC1"/>
</dbReference>
<dbReference type="Gene3D" id="3.30.40.10">
    <property type="entry name" value="Zinc/RING finger domain, C3HC4 (zinc finger)"/>
    <property type="match status" value="1"/>
</dbReference>
<keyword evidence="2" id="KW-0677">Repeat</keyword>
<dbReference type="GO" id="GO:0008270">
    <property type="term" value="F:zinc ion binding"/>
    <property type="evidence" value="ECO:0007669"/>
    <property type="project" value="UniProtKB-KW"/>
</dbReference>
<keyword evidence="1" id="KW-0479">Metal-binding</keyword>
<evidence type="ECO:0000259" key="6">
    <source>
        <dbReference type="SMART" id="SM00249"/>
    </source>
</evidence>
<gene>
    <name evidence="7" type="ORF">DCAR_0519460</name>
</gene>
<dbReference type="SUPFAM" id="SSF57889">
    <property type="entry name" value="Cysteine-rich domain"/>
    <property type="match status" value="1"/>
</dbReference>
<evidence type="ECO:0000256" key="3">
    <source>
        <dbReference type="ARBA" id="ARBA00022771"/>
    </source>
</evidence>
<accession>A0AAF0X2C4</accession>
<reference evidence="7" key="2">
    <citation type="submission" date="2022-03" db="EMBL/GenBank/DDBJ databases">
        <title>Draft title - Genomic analysis of global carrot germplasm unveils the trajectory of domestication and the origin of high carotenoid orange carrot.</title>
        <authorList>
            <person name="Iorizzo M."/>
            <person name="Ellison S."/>
            <person name="Senalik D."/>
            <person name="Macko-Podgorni A."/>
            <person name="Grzebelus D."/>
            <person name="Bostan H."/>
            <person name="Rolling W."/>
            <person name="Curaba J."/>
            <person name="Simon P."/>
        </authorList>
    </citation>
    <scope>NUCLEOTIDE SEQUENCE</scope>
    <source>
        <tissue evidence="7">Leaf</tissue>
    </source>
</reference>
<dbReference type="SMART" id="SM00249">
    <property type="entry name" value="PHD"/>
    <property type="match status" value="2"/>
</dbReference>
<dbReference type="Pfam" id="PF03107">
    <property type="entry name" value="C1_2"/>
    <property type="match status" value="3"/>
</dbReference>
<dbReference type="Proteomes" id="UP000077755">
    <property type="component" value="Chromosome 5"/>
</dbReference>
<feature type="domain" description="Zinc finger PHD-type" evidence="6">
    <location>
        <begin position="32"/>
        <end position="70"/>
    </location>
</feature>
<keyword evidence="3" id="KW-0863">Zinc-finger</keyword>
<keyword evidence="8" id="KW-1185">Reference proteome</keyword>
<proteinExistence type="predicted"/>
<dbReference type="AlphaFoldDB" id="A0AAF0X2C4"/>
<dbReference type="InterPro" id="IPR013083">
    <property type="entry name" value="Znf_RING/FYVE/PHD"/>
</dbReference>